<sequence length="66" mass="7334">MLTWRVKADGVWELFAVIPMGSSSLILARDSAALVKDGNRNPPRSYVGDFIKAMFGLMECDGVEWN</sequence>
<proteinExistence type="predicted"/>
<evidence type="ECO:0000313" key="2">
    <source>
        <dbReference type="Proteomes" id="UP000236291"/>
    </source>
</evidence>
<name>A0A2K3L7K3_TRIPR</name>
<organism evidence="1 2">
    <name type="scientific">Trifolium pratense</name>
    <name type="common">Red clover</name>
    <dbReference type="NCBI Taxonomy" id="57577"/>
    <lineage>
        <taxon>Eukaryota</taxon>
        <taxon>Viridiplantae</taxon>
        <taxon>Streptophyta</taxon>
        <taxon>Embryophyta</taxon>
        <taxon>Tracheophyta</taxon>
        <taxon>Spermatophyta</taxon>
        <taxon>Magnoliopsida</taxon>
        <taxon>eudicotyledons</taxon>
        <taxon>Gunneridae</taxon>
        <taxon>Pentapetalae</taxon>
        <taxon>rosids</taxon>
        <taxon>fabids</taxon>
        <taxon>Fabales</taxon>
        <taxon>Fabaceae</taxon>
        <taxon>Papilionoideae</taxon>
        <taxon>50 kb inversion clade</taxon>
        <taxon>NPAAA clade</taxon>
        <taxon>Hologalegina</taxon>
        <taxon>IRL clade</taxon>
        <taxon>Trifolieae</taxon>
        <taxon>Trifolium</taxon>
    </lineage>
</organism>
<dbReference type="AlphaFoldDB" id="A0A2K3L7K3"/>
<evidence type="ECO:0000313" key="1">
    <source>
        <dbReference type="EMBL" id="PNX74509.1"/>
    </source>
</evidence>
<feature type="non-terminal residue" evidence="1">
    <location>
        <position position="66"/>
    </location>
</feature>
<accession>A0A2K3L7K3</accession>
<reference evidence="1 2" key="2">
    <citation type="journal article" date="2017" name="Front. Plant Sci.">
        <title>Gene Classification and Mining of Molecular Markers Useful in Red Clover (Trifolium pratense) Breeding.</title>
        <authorList>
            <person name="Istvanek J."/>
            <person name="Dluhosova J."/>
            <person name="Dluhos P."/>
            <person name="Patkova L."/>
            <person name="Nedelnik J."/>
            <person name="Repkova J."/>
        </authorList>
    </citation>
    <scope>NUCLEOTIDE SEQUENCE [LARGE SCALE GENOMIC DNA]</scope>
    <source>
        <strain evidence="2">cv. Tatra</strain>
        <tissue evidence="1">Young leaves</tissue>
    </source>
</reference>
<protein>
    <submittedName>
        <fullName evidence="1">Uncharacterized protein</fullName>
    </submittedName>
</protein>
<dbReference type="EMBL" id="ASHM01027627">
    <property type="protein sequence ID" value="PNX74509.1"/>
    <property type="molecule type" value="Genomic_DNA"/>
</dbReference>
<dbReference type="Proteomes" id="UP000236291">
    <property type="component" value="Unassembled WGS sequence"/>
</dbReference>
<gene>
    <name evidence="1" type="ORF">L195_g030430</name>
</gene>
<comment type="caution">
    <text evidence="1">The sequence shown here is derived from an EMBL/GenBank/DDBJ whole genome shotgun (WGS) entry which is preliminary data.</text>
</comment>
<reference evidence="1 2" key="1">
    <citation type="journal article" date="2014" name="Am. J. Bot.">
        <title>Genome assembly and annotation for red clover (Trifolium pratense; Fabaceae).</title>
        <authorList>
            <person name="Istvanek J."/>
            <person name="Jaros M."/>
            <person name="Krenek A."/>
            <person name="Repkova J."/>
        </authorList>
    </citation>
    <scope>NUCLEOTIDE SEQUENCE [LARGE SCALE GENOMIC DNA]</scope>
    <source>
        <strain evidence="2">cv. Tatra</strain>
        <tissue evidence="1">Young leaves</tissue>
    </source>
</reference>